<dbReference type="PANTHER" id="PTHR47236">
    <property type="entry name" value="GENE, 32742-RELATED-RELATED"/>
    <property type="match status" value="1"/>
</dbReference>
<accession>A0ABD1JEA3</accession>
<evidence type="ECO:0000313" key="5">
    <source>
        <dbReference type="Proteomes" id="UP001591681"/>
    </source>
</evidence>
<keyword evidence="5" id="KW-1185">Reference proteome</keyword>
<protein>
    <submittedName>
        <fullName evidence="4">Uncharacterized protein</fullName>
    </submittedName>
</protein>
<keyword evidence="2" id="KW-1133">Transmembrane helix</keyword>
<dbReference type="PANTHER" id="PTHR47236:SF5">
    <property type="entry name" value="GENE, 32742-RELATED"/>
    <property type="match status" value="1"/>
</dbReference>
<dbReference type="SUPFAM" id="SSF57184">
    <property type="entry name" value="Growth factor receptor domain"/>
    <property type="match status" value="1"/>
</dbReference>
<keyword evidence="2" id="KW-0472">Membrane</keyword>
<evidence type="ECO:0000256" key="2">
    <source>
        <dbReference type="SAM" id="Phobius"/>
    </source>
</evidence>
<feature type="region of interest" description="Disordered" evidence="1">
    <location>
        <begin position="300"/>
        <end position="322"/>
    </location>
</feature>
<evidence type="ECO:0000313" key="4">
    <source>
        <dbReference type="EMBL" id="KAL2085392.1"/>
    </source>
</evidence>
<feature type="transmembrane region" description="Helical" evidence="2">
    <location>
        <begin position="478"/>
        <end position="502"/>
    </location>
</feature>
<evidence type="ECO:0000256" key="3">
    <source>
        <dbReference type="SAM" id="SignalP"/>
    </source>
</evidence>
<sequence length="1759" mass="191522">MGKKAGSPRTLTLLFGIVIPALSSLSGHNSSQEPPYQPPCQPGYYCPGEGGGPVACPRGTFGAEGGATSMERCVSCPPHHYSPREGMSVCVPCGVGAYQPLPGQDRCVCQGEGQSFQVSVDTAQPSDGQCVCTLGFELSGEGGVCVQKVYDLCRDGFTRTQHGDCMDTHMWRKHCTQQVCETPEDYLDYEASLGVCVCAGRAERQGVCGDWCRQRRYTPPLQLRCSGGHTVLLYKGREVSLSGSVLELVLDPHGDLRCDVSPHLSSSIYAVHTDEAGFFGLFNAVPPEVTSLLLDEAADTHNSSSESLDTHTHTDTQDDGSQPVHAEAVGGLLWSGGGAHVWRRQTNSSNLGVLNPTTCLQLGDILLFTVSKEHYPQYDIDSLFNTNAAFDWGSLRKLAQDLKGSGSGLSSALFPMHFNEPGVYVFTLHNNPHKHMYVKVMPAGGQCYESGPFFPAISQHLTRMGIAKQRHLLLRPDWLLIGGLMAGACVLLGVCIALLVLFREYGWPEKVASPAQYRAQQLRYRMDDYSSKGSRVLALQKKHRSLQIALTQTSMGKDEFWDYEEQVDLEAFSTSTFYDILLRHSVSVTARLAQLRGEVKELYQVVVCKVQGLAVGGCVEGRVGTDGGVGQTELCGGRLQREVEREVARRRGLAERLRQLLEAQLHTLLQELQCQQHTHRTLRTQLRSCIRMLAQATDSPQPHSVLQCVSTLAEELCELVSGECQRQGAWALLKEGTGARLLCPDTGSALSRDDIIAPDGSIRASGAVHLDSATGLIVPNPGVLMLLSNGHTMAAPPDFFLHPHTGRLLPAAGNIAFDTHTSTLVFTADACLGDAGKWEGPLLPFVPYPMTRPGEPVAGCGLRGLRAGQRLVLGGPMCDRDTGVLVPIMAVTIHPHTGLVYPLGGVHTCPITRLPQPIQQGAPMLDPRTGSLALITGVTLHPTTVAVLPVGGVLLGESFIEPLSGRMVRVGGASMRGGKLVPHAGGFQALLEAQALGAGLCAVQLLQGVCAGGQAGPRGLQREVGRVREAAVHLEQAWRSSLHCSLQLFARLEATHTWALAVARDGGSIGEIQLPGSDQSLPALPGMEYPDPGGSGLSVPVLGAQLDWHTGRMVPLAGTMEDAEGKGLVPIRLGAQTVDPVTGTLSAVVGVRLDPVKKTVVPLTISHYMSRVDNTDTVQLDVLQKEVCVRMCYWRQQRHKEEELLGDLEAALRHLLSDHIHTVQWAECEQQLRDVVQELQESAQTETQRRHTHTSELTHLLPTHILNILTKVDEEEWEQQCVWQRELVTGLNRISVCVQRMQQEQEEAKAHHTLQLAGLERQSDVWEQLSSRQSQLEAAFISLLCVRELAQIRAETAQAMLAGSFWYSDLGVSQVRAPSNPLRALALSQLKILPHLERLLHHLEDIQQQQHGSGLSVKQALGIDSCSREWTASVSVVKGVSPQFMKEQFKPRPPDEQDIPLVKEQQQKSPTNPNTDLLPVKDCGLSGVPSIPVLTEGEWARVLELSPLFQLLCGLEQKLRSRAKEMGLFKAEDDSRGHSYLDFLDAQWECEGQLVAVSPESLNTREYLTYQHGLFLLHTLHSHKVIPQVKLQIASSLPCNSYHQNAFRNSFFYKEEEGTLYVRMQRLQSVGGFSVVLLHCLAHIACGDMHSDSSHTFHRTFFKALQMCLGQLFNSRLALPTSGGITGAGAADGSQPDAPLTASLLRRAQITSGDTHADNDTLGIFQKHKQAAVFLQLEGLLQGKTLEGSAPDSGPDPAS</sequence>
<feature type="region of interest" description="Disordered" evidence="1">
    <location>
        <begin position="1446"/>
        <end position="1479"/>
    </location>
</feature>
<comment type="caution">
    <text evidence="4">The sequence shown here is derived from an EMBL/GenBank/DDBJ whole genome shotgun (WGS) entry which is preliminary data.</text>
</comment>
<feature type="chain" id="PRO_5044753779" evidence="3">
    <location>
        <begin position="24"/>
        <end position="1759"/>
    </location>
</feature>
<reference evidence="4 5" key="1">
    <citation type="submission" date="2024-09" db="EMBL/GenBank/DDBJ databases">
        <title>A chromosome-level genome assembly of Gray's grenadier anchovy, Coilia grayii.</title>
        <authorList>
            <person name="Fu Z."/>
        </authorList>
    </citation>
    <scope>NUCLEOTIDE SEQUENCE [LARGE SCALE GENOMIC DNA]</scope>
    <source>
        <strain evidence="4">G4</strain>
        <tissue evidence="4">Muscle</tissue>
    </source>
</reference>
<proteinExistence type="predicted"/>
<gene>
    <name evidence="4" type="ORF">ACEWY4_018712</name>
</gene>
<feature type="signal peptide" evidence="3">
    <location>
        <begin position="1"/>
        <end position="23"/>
    </location>
</feature>
<evidence type="ECO:0000256" key="1">
    <source>
        <dbReference type="SAM" id="MobiDB-lite"/>
    </source>
</evidence>
<dbReference type="Gene3D" id="2.10.50.10">
    <property type="entry name" value="Tumor Necrosis Factor Receptor, subunit A, domain 2"/>
    <property type="match status" value="1"/>
</dbReference>
<name>A0ABD1JEA3_9TELE</name>
<keyword evidence="2" id="KW-0812">Transmembrane</keyword>
<dbReference type="SMART" id="SM01411">
    <property type="entry name" value="Ephrin_rec_like"/>
    <property type="match status" value="1"/>
</dbReference>
<dbReference type="InterPro" id="IPR009030">
    <property type="entry name" value="Growth_fac_rcpt_cys_sf"/>
</dbReference>
<organism evidence="4 5">
    <name type="scientific">Coilia grayii</name>
    <name type="common">Gray's grenadier anchovy</name>
    <dbReference type="NCBI Taxonomy" id="363190"/>
    <lineage>
        <taxon>Eukaryota</taxon>
        <taxon>Metazoa</taxon>
        <taxon>Chordata</taxon>
        <taxon>Craniata</taxon>
        <taxon>Vertebrata</taxon>
        <taxon>Euteleostomi</taxon>
        <taxon>Actinopterygii</taxon>
        <taxon>Neopterygii</taxon>
        <taxon>Teleostei</taxon>
        <taxon>Clupei</taxon>
        <taxon>Clupeiformes</taxon>
        <taxon>Clupeoidei</taxon>
        <taxon>Engraulidae</taxon>
        <taxon>Coilinae</taxon>
        <taxon>Coilia</taxon>
    </lineage>
</organism>
<dbReference type="EMBL" id="JBHFQA010000016">
    <property type="protein sequence ID" value="KAL2085392.1"/>
    <property type="molecule type" value="Genomic_DNA"/>
</dbReference>
<keyword evidence="3" id="KW-0732">Signal</keyword>
<dbReference type="Proteomes" id="UP001591681">
    <property type="component" value="Unassembled WGS sequence"/>
</dbReference>